<evidence type="ECO:0000256" key="1">
    <source>
        <dbReference type="ARBA" id="ARBA00006692"/>
    </source>
</evidence>
<dbReference type="Pfam" id="PF00069">
    <property type="entry name" value="Pkinase"/>
    <property type="match status" value="1"/>
</dbReference>
<dbReference type="InterPro" id="IPR027442">
    <property type="entry name" value="MAPKAPK_C"/>
</dbReference>
<accession>A0A4E0RVM6</accession>
<dbReference type="PROSITE" id="PS00108">
    <property type="entry name" value="PROTEIN_KINASE_ST"/>
    <property type="match status" value="1"/>
</dbReference>
<comment type="similarity">
    <text evidence="1">Belongs to the protein kinase superfamily. CAMK Ser/Thr protein kinase family.</text>
</comment>
<gene>
    <name evidence="16" type="ORF">D915_007665</name>
</gene>
<comment type="catalytic activity">
    <reaction evidence="10">
        <text>L-seryl-[protein] + ATP = O-phospho-L-seryl-[protein] + ADP + H(+)</text>
        <dbReference type="Rhea" id="RHEA:17989"/>
        <dbReference type="Rhea" id="RHEA-COMP:9863"/>
        <dbReference type="Rhea" id="RHEA-COMP:11604"/>
        <dbReference type="ChEBI" id="CHEBI:15378"/>
        <dbReference type="ChEBI" id="CHEBI:29999"/>
        <dbReference type="ChEBI" id="CHEBI:30616"/>
        <dbReference type="ChEBI" id="CHEBI:83421"/>
        <dbReference type="ChEBI" id="CHEBI:456216"/>
        <dbReference type="EC" id="2.7.11.1"/>
    </reaction>
</comment>
<keyword evidence="8 11" id="KW-0067">ATP-binding</keyword>
<comment type="caution">
    <text evidence="16">The sequence shown here is derived from an EMBL/GenBank/DDBJ whole genome shotgun (WGS) entry which is preliminary data.</text>
</comment>
<dbReference type="InterPro" id="IPR000719">
    <property type="entry name" value="Prot_kinase_dom"/>
</dbReference>
<dbReference type="GO" id="GO:0004674">
    <property type="term" value="F:protein serine/threonine kinase activity"/>
    <property type="evidence" value="ECO:0007669"/>
    <property type="project" value="UniProtKB-KW"/>
</dbReference>
<keyword evidence="4" id="KW-0597">Phosphoprotein</keyword>
<feature type="compositionally biased region" description="Low complexity" evidence="13">
    <location>
        <begin position="380"/>
        <end position="405"/>
    </location>
</feature>
<dbReference type="FunFam" id="1.10.510.10:FF:000571">
    <property type="entry name" value="Maternal embryonic leucine zipper kinase"/>
    <property type="match status" value="1"/>
</dbReference>
<dbReference type="PANTHER" id="PTHR24349">
    <property type="entry name" value="SERINE/THREONINE-PROTEIN KINASE"/>
    <property type="match status" value="1"/>
</dbReference>
<dbReference type="GO" id="GO:0005524">
    <property type="term" value="F:ATP binding"/>
    <property type="evidence" value="ECO:0007669"/>
    <property type="project" value="UniProtKB-UniRule"/>
</dbReference>
<dbReference type="InterPro" id="IPR050205">
    <property type="entry name" value="CDPK_Ser/Thr_kinases"/>
</dbReference>
<reference evidence="16" key="1">
    <citation type="submission" date="2019-03" db="EMBL/GenBank/DDBJ databases">
        <title>Improved annotation for the trematode Fasciola hepatica.</title>
        <authorList>
            <person name="Choi Y.-J."/>
            <person name="Martin J."/>
            <person name="Mitreva M."/>
        </authorList>
    </citation>
    <scope>NUCLEOTIDE SEQUENCE [LARGE SCALE GENOMIC DNA]</scope>
</reference>
<keyword evidence="17" id="KW-1185">Reference proteome</keyword>
<dbReference type="FunFam" id="3.30.200.20:FF:000156">
    <property type="entry name" value="MAP kinase-activated protein kinase 3"/>
    <property type="match status" value="1"/>
</dbReference>
<dbReference type="InterPro" id="IPR011009">
    <property type="entry name" value="Kinase-like_dom_sf"/>
</dbReference>
<dbReference type="PROSITE" id="PS50011">
    <property type="entry name" value="PROTEIN_KINASE_DOM"/>
    <property type="match status" value="1"/>
</dbReference>
<dbReference type="SMART" id="SM00220">
    <property type="entry name" value="S_TKc"/>
    <property type="match status" value="1"/>
</dbReference>
<keyword evidence="5" id="KW-0808">Transferase</keyword>
<organism evidence="16 17">
    <name type="scientific">Fasciola hepatica</name>
    <name type="common">Liver fluke</name>
    <dbReference type="NCBI Taxonomy" id="6192"/>
    <lineage>
        <taxon>Eukaryota</taxon>
        <taxon>Metazoa</taxon>
        <taxon>Spiralia</taxon>
        <taxon>Lophotrochozoa</taxon>
        <taxon>Platyhelminthes</taxon>
        <taxon>Trematoda</taxon>
        <taxon>Digenea</taxon>
        <taxon>Plagiorchiida</taxon>
        <taxon>Echinostomata</taxon>
        <taxon>Echinostomatoidea</taxon>
        <taxon>Fasciolidae</taxon>
        <taxon>Fasciola</taxon>
    </lineage>
</organism>
<feature type="signal peptide" evidence="14">
    <location>
        <begin position="1"/>
        <end position="17"/>
    </location>
</feature>
<evidence type="ECO:0000256" key="12">
    <source>
        <dbReference type="RuleBase" id="RU000304"/>
    </source>
</evidence>
<evidence type="ECO:0000256" key="13">
    <source>
        <dbReference type="SAM" id="MobiDB-lite"/>
    </source>
</evidence>
<evidence type="ECO:0000313" key="17">
    <source>
        <dbReference type="Proteomes" id="UP000230066"/>
    </source>
</evidence>
<feature type="domain" description="Protein kinase" evidence="15">
    <location>
        <begin position="47"/>
        <end position="308"/>
    </location>
</feature>
<dbReference type="PROSITE" id="PS00107">
    <property type="entry name" value="PROTEIN_KINASE_ATP"/>
    <property type="match status" value="1"/>
</dbReference>
<dbReference type="InterPro" id="IPR017441">
    <property type="entry name" value="Protein_kinase_ATP_BS"/>
</dbReference>
<comment type="catalytic activity">
    <reaction evidence="9">
        <text>L-threonyl-[protein] + ATP = O-phospho-L-threonyl-[protein] + ADP + H(+)</text>
        <dbReference type="Rhea" id="RHEA:46608"/>
        <dbReference type="Rhea" id="RHEA-COMP:11060"/>
        <dbReference type="Rhea" id="RHEA-COMP:11605"/>
        <dbReference type="ChEBI" id="CHEBI:15378"/>
        <dbReference type="ChEBI" id="CHEBI:30013"/>
        <dbReference type="ChEBI" id="CHEBI:30616"/>
        <dbReference type="ChEBI" id="CHEBI:61977"/>
        <dbReference type="ChEBI" id="CHEBI:456216"/>
        <dbReference type="EC" id="2.7.11.1"/>
    </reaction>
</comment>
<evidence type="ECO:0000256" key="7">
    <source>
        <dbReference type="ARBA" id="ARBA00022777"/>
    </source>
</evidence>
<evidence type="ECO:0000256" key="4">
    <source>
        <dbReference type="ARBA" id="ARBA00022553"/>
    </source>
</evidence>
<proteinExistence type="inferred from homology"/>
<evidence type="ECO:0000259" key="15">
    <source>
        <dbReference type="PROSITE" id="PS50011"/>
    </source>
</evidence>
<feature type="binding site" evidence="11">
    <location>
        <position position="76"/>
    </location>
    <ligand>
        <name>ATP</name>
        <dbReference type="ChEBI" id="CHEBI:30616"/>
    </ligand>
</feature>
<evidence type="ECO:0000256" key="2">
    <source>
        <dbReference type="ARBA" id="ARBA00012513"/>
    </source>
</evidence>
<dbReference type="SUPFAM" id="SSF56112">
    <property type="entry name" value="Protein kinase-like (PK-like)"/>
    <property type="match status" value="1"/>
</dbReference>
<evidence type="ECO:0000256" key="9">
    <source>
        <dbReference type="ARBA" id="ARBA00047899"/>
    </source>
</evidence>
<sequence>MHHKLGCWCHISSVVLSVAFVQCPVFVMQGGRQSFLPKKTKITNDYQITNAVLGAGVSGKVVKCVSVRSGCSYALKILEDTPAARREAELHWRASDCPNVVRVVDVYENNNQNTGKKYILMVLECMQGGELFNRIKSKTTFTECEAARLVHQIASAIAYLHARNIAHRDLKPENLLFSSSNEDALLKLTDFGFAREVVWENSLKTPCYTPYYVAPEILNRERYDKSCDLWSLGIITYILLSGFPPFFSRNGQPISPQMETNIIYGNYDFPDSHWRHISSGAKDLIRRLLLTKPEKRLSSSQVMEHPWIAQYTTVPATPLETSRLLSGALWDQIEEAMTEGLQSMRKDYDNVPILQPIETSQNPLLLKRNKRGSVDTGAHNPNGSYSSNNSNSSTSTGGQCTQPQSEPTGSLS</sequence>
<dbReference type="InterPro" id="IPR008271">
    <property type="entry name" value="Ser/Thr_kinase_AS"/>
</dbReference>
<evidence type="ECO:0000256" key="3">
    <source>
        <dbReference type="ARBA" id="ARBA00022527"/>
    </source>
</evidence>
<evidence type="ECO:0000256" key="11">
    <source>
        <dbReference type="PROSITE-ProRule" id="PRU10141"/>
    </source>
</evidence>
<feature type="region of interest" description="Disordered" evidence="13">
    <location>
        <begin position="371"/>
        <end position="412"/>
    </location>
</feature>
<evidence type="ECO:0000256" key="8">
    <source>
        <dbReference type="ARBA" id="ARBA00022840"/>
    </source>
</evidence>
<dbReference type="EC" id="2.7.11.1" evidence="2"/>
<keyword evidence="7 16" id="KW-0418">Kinase</keyword>
<evidence type="ECO:0000256" key="10">
    <source>
        <dbReference type="ARBA" id="ARBA00048679"/>
    </source>
</evidence>
<dbReference type="Gene3D" id="4.10.1170.10">
    <property type="entry name" value="MAP kinase activated protein kinase 2"/>
    <property type="match status" value="1"/>
</dbReference>
<evidence type="ECO:0000256" key="5">
    <source>
        <dbReference type="ARBA" id="ARBA00022679"/>
    </source>
</evidence>
<keyword evidence="6 11" id="KW-0547">Nucleotide-binding</keyword>
<protein>
    <recommendedName>
        <fullName evidence="2">non-specific serine/threonine protein kinase</fullName>
        <ecNumber evidence="2">2.7.11.1</ecNumber>
    </recommendedName>
</protein>
<dbReference type="Gene3D" id="3.30.200.20">
    <property type="entry name" value="Phosphorylase Kinase, domain 1"/>
    <property type="match status" value="1"/>
</dbReference>
<dbReference type="AlphaFoldDB" id="A0A4E0RVM6"/>
<keyword evidence="3 12" id="KW-0723">Serine/threonine-protein kinase</keyword>
<dbReference type="Gene3D" id="1.10.510.10">
    <property type="entry name" value="Transferase(Phosphotransferase) domain 1"/>
    <property type="match status" value="1"/>
</dbReference>
<dbReference type="Proteomes" id="UP000230066">
    <property type="component" value="Unassembled WGS sequence"/>
</dbReference>
<evidence type="ECO:0000256" key="6">
    <source>
        <dbReference type="ARBA" id="ARBA00022741"/>
    </source>
</evidence>
<evidence type="ECO:0000313" key="16">
    <source>
        <dbReference type="EMBL" id="THD21692.1"/>
    </source>
</evidence>
<keyword evidence="14" id="KW-0732">Signal</keyword>
<feature type="chain" id="PRO_5020031208" description="non-specific serine/threonine protein kinase" evidence="14">
    <location>
        <begin position="18"/>
        <end position="412"/>
    </location>
</feature>
<dbReference type="EMBL" id="JXXN02003336">
    <property type="protein sequence ID" value="THD21692.1"/>
    <property type="molecule type" value="Genomic_DNA"/>
</dbReference>
<name>A0A4E0RVM6_FASHE</name>
<evidence type="ECO:0000256" key="14">
    <source>
        <dbReference type="SAM" id="SignalP"/>
    </source>
</evidence>